<feature type="region of interest" description="Disordered" evidence="1">
    <location>
        <begin position="44"/>
        <end position="94"/>
    </location>
</feature>
<organism evidence="3 4">
    <name type="scientific">Nocardioides iriomotensis</name>
    <dbReference type="NCBI Taxonomy" id="715784"/>
    <lineage>
        <taxon>Bacteria</taxon>
        <taxon>Bacillati</taxon>
        <taxon>Actinomycetota</taxon>
        <taxon>Actinomycetes</taxon>
        <taxon>Propionibacteriales</taxon>
        <taxon>Nocardioidaceae</taxon>
        <taxon>Nocardioides</taxon>
    </lineage>
</organism>
<dbReference type="Proteomes" id="UP000291189">
    <property type="component" value="Unassembled WGS sequence"/>
</dbReference>
<comment type="caution">
    <text evidence="3">The sequence shown here is derived from an EMBL/GenBank/DDBJ whole genome shotgun (WGS) entry which is preliminary data.</text>
</comment>
<evidence type="ECO:0000256" key="2">
    <source>
        <dbReference type="SAM" id="Phobius"/>
    </source>
</evidence>
<keyword evidence="2" id="KW-0472">Membrane</keyword>
<name>A0A4Q5J6D1_9ACTN</name>
<dbReference type="RefSeq" id="WP_129985831.1">
    <property type="nucleotide sequence ID" value="NZ_SDPU01000012.1"/>
</dbReference>
<proteinExistence type="predicted"/>
<evidence type="ECO:0000256" key="1">
    <source>
        <dbReference type="SAM" id="MobiDB-lite"/>
    </source>
</evidence>
<keyword evidence="2" id="KW-0812">Transmembrane</keyword>
<evidence type="ECO:0000313" key="4">
    <source>
        <dbReference type="Proteomes" id="UP000291189"/>
    </source>
</evidence>
<sequence length="224" mass="24758">MDPEPRHDVLEQGPDRPPRSLPRWAWAALAAVAVVAGLGWYVGRPDPPRVEQASPAAAPVAHKECDKEERSRRRDVVDPVTDGGRPAGLADRDSRRLARTMRAFAHDPGPTIGMPWADRVLVLAEGPVDVNRVVSASAADRVETWTDPPYLLSPLASTSGSRLRVDDEHHVTCRGQPRMQAAGFEGRRWVSLQPRVLDNMCRGWWAVDLYLDDDGRVSAVLLRS</sequence>
<feature type="compositionally biased region" description="Basic and acidic residues" evidence="1">
    <location>
        <begin position="61"/>
        <end position="77"/>
    </location>
</feature>
<keyword evidence="4" id="KW-1185">Reference proteome</keyword>
<keyword evidence="2" id="KW-1133">Transmembrane helix</keyword>
<evidence type="ECO:0000313" key="3">
    <source>
        <dbReference type="EMBL" id="RYU14217.1"/>
    </source>
</evidence>
<feature type="transmembrane region" description="Helical" evidence="2">
    <location>
        <begin position="24"/>
        <end position="42"/>
    </location>
</feature>
<accession>A0A4Q5J6D1</accession>
<reference evidence="3 4" key="1">
    <citation type="submission" date="2019-01" db="EMBL/GenBank/DDBJ databases">
        <title>Nocardioides guangzhouensis sp. nov., an actinobacterium isolated from soil.</title>
        <authorList>
            <person name="Fu Y."/>
            <person name="Cai Y."/>
            <person name="Lin Z."/>
            <person name="Chen P."/>
        </authorList>
    </citation>
    <scope>NUCLEOTIDE SEQUENCE [LARGE SCALE GENOMIC DNA]</scope>
    <source>
        <strain evidence="3 4">NBRC 105384</strain>
    </source>
</reference>
<feature type="region of interest" description="Disordered" evidence="1">
    <location>
        <begin position="1"/>
        <end position="21"/>
    </location>
</feature>
<gene>
    <name evidence="3" type="ORF">ETU37_04760</name>
</gene>
<dbReference type="AlphaFoldDB" id="A0A4Q5J6D1"/>
<dbReference type="OrthoDB" id="3790138at2"/>
<protein>
    <submittedName>
        <fullName evidence="3">Uncharacterized protein</fullName>
    </submittedName>
</protein>
<feature type="compositionally biased region" description="Basic and acidic residues" evidence="1">
    <location>
        <begin position="1"/>
        <end position="18"/>
    </location>
</feature>
<dbReference type="EMBL" id="SDPU01000012">
    <property type="protein sequence ID" value="RYU14217.1"/>
    <property type="molecule type" value="Genomic_DNA"/>
</dbReference>